<dbReference type="KEGG" id="naz:Aazo_0026"/>
<name>D7DVH3_NOSA0</name>
<accession>D7DVH3</accession>
<dbReference type="STRING" id="551115.Aazo_0026"/>
<sequence length="68" mass="8132">MEGQKACAARLLQSEIQDPKSRIQNLKWYNVYYFHLILCKLTRYKLVGLNAHLILEKPINNFIEHHHQ</sequence>
<dbReference type="Proteomes" id="UP000001511">
    <property type="component" value="Chromosome"/>
</dbReference>
<evidence type="ECO:0000313" key="2">
    <source>
        <dbReference type="Proteomes" id="UP000001511"/>
    </source>
</evidence>
<evidence type="ECO:0000313" key="1">
    <source>
        <dbReference type="EMBL" id="ADI62685.1"/>
    </source>
</evidence>
<gene>
    <name evidence="1" type="ordered locus">Aazo_0026</name>
</gene>
<dbReference type="AlphaFoldDB" id="D7DVH3"/>
<reference evidence="1 2" key="1">
    <citation type="journal article" date="2010" name="PLoS ONE">
        <title>Genome erosion in a nitrogen-fixing vertically transmitted endosymbiotic multicellular cyanobacterium.</title>
        <authorList>
            <person name="Ran L."/>
            <person name="Larsson J."/>
            <person name="Vigil-Stenman T."/>
            <person name="Nylander J.A."/>
            <person name="Ininbergs K."/>
            <person name="Zheng W.W."/>
            <person name="Lapidus A."/>
            <person name="Lowry S."/>
            <person name="Haselkorn R."/>
            <person name="Bergman B."/>
        </authorList>
    </citation>
    <scope>NUCLEOTIDE SEQUENCE [LARGE SCALE GENOMIC DNA]</scope>
    <source>
        <strain evidence="1 2">0708</strain>
    </source>
</reference>
<dbReference type="HOGENOM" id="CLU_2789777_0_0_3"/>
<proteinExistence type="predicted"/>
<protein>
    <submittedName>
        <fullName evidence="1">Uncharacterized protein</fullName>
    </submittedName>
</protein>
<organism evidence="1 2">
    <name type="scientific">Nostoc azollae (strain 0708)</name>
    <name type="common">Anabaena azollae (strain 0708)</name>
    <dbReference type="NCBI Taxonomy" id="551115"/>
    <lineage>
        <taxon>Bacteria</taxon>
        <taxon>Bacillati</taxon>
        <taxon>Cyanobacteriota</taxon>
        <taxon>Cyanophyceae</taxon>
        <taxon>Nostocales</taxon>
        <taxon>Nostocaceae</taxon>
        <taxon>Trichormus</taxon>
    </lineage>
</organism>
<keyword evidence="2" id="KW-1185">Reference proteome</keyword>
<dbReference type="EMBL" id="CP002059">
    <property type="protein sequence ID" value="ADI62685.1"/>
    <property type="molecule type" value="Genomic_DNA"/>
</dbReference>